<keyword evidence="3" id="KW-1185">Reference proteome</keyword>
<evidence type="ECO:0000313" key="3">
    <source>
        <dbReference type="Proteomes" id="UP000694545"/>
    </source>
</evidence>
<dbReference type="InterPro" id="IPR001849">
    <property type="entry name" value="PH_domain"/>
</dbReference>
<feature type="domain" description="PH" evidence="1">
    <location>
        <begin position="18"/>
        <end position="119"/>
    </location>
</feature>
<dbReference type="InterPro" id="IPR011993">
    <property type="entry name" value="PH-like_dom_sf"/>
</dbReference>
<proteinExistence type="predicted"/>
<dbReference type="Proteomes" id="UP000694545">
    <property type="component" value="Unplaced"/>
</dbReference>
<dbReference type="SUPFAM" id="SSF50729">
    <property type="entry name" value="PH domain-like"/>
    <property type="match status" value="1"/>
</dbReference>
<dbReference type="GO" id="GO:0071888">
    <property type="term" value="P:macrophage apoptotic process"/>
    <property type="evidence" value="ECO:0007669"/>
    <property type="project" value="TreeGrafter"/>
</dbReference>
<accession>A0A8D2L1Q4</accession>
<sequence length="138" mass="16411">MEDGVKEETPDKPKCSTVADKAGWIKKSNAGLWGFWKERYMQLCKSQLLMYEDEEEQKYMETVELERYDRCQDLRTPLKKKNRFILIRAPGCKVQDIKFQASTKEEKEAWIKALNDGINRGKNRILDEVKCRVRQCWE</sequence>
<dbReference type="PROSITE" id="PS50003">
    <property type="entry name" value="PH_DOMAIN"/>
    <property type="match status" value="1"/>
</dbReference>
<organism evidence="2 3">
    <name type="scientific">Varanus komodoensis</name>
    <name type="common">Komodo dragon</name>
    <dbReference type="NCBI Taxonomy" id="61221"/>
    <lineage>
        <taxon>Eukaryota</taxon>
        <taxon>Metazoa</taxon>
        <taxon>Chordata</taxon>
        <taxon>Craniata</taxon>
        <taxon>Vertebrata</taxon>
        <taxon>Euteleostomi</taxon>
        <taxon>Lepidosauria</taxon>
        <taxon>Squamata</taxon>
        <taxon>Bifurcata</taxon>
        <taxon>Unidentata</taxon>
        <taxon>Episquamata</taxon>
        <taxon>Toxicofera</taxon>
        <taxon>Anguimorpha</taxon>
        <taxon>Paleoanguimorpha</taxon>
        <taxon>Varanoidea</taxon>
        <taxon>Varanidae</taxon>
        <taxon>Varanus</taxon>
    </lineage>
</organism>
<dbReference type="Ensembl" id="ENSVKKT00000015990.1">
    <property type="protein sequence ID" value="ENSVKKP00000015618.1"/>
    <property type="gene ID" value="ENSVKKG00000010681.1"/>
</dbReference>
<dbReference type="Pfam" id="PF00169">
    <property type="entry name" value="PH"/>
    <property type="match status" value="1"/>
</dbReference>
<dbReference type="Gene3D" id="2.30.29.30">
    <property type="entry name" value="Pleckstrin-homology domain (PH domain)/Phosphotyrosine-binding domain (PTB)"/>
    <property type="match status" value="1"/>
</dbReference>
<name>A0A8D2L1Q4_VARKO</name>
<protein>
    <recommendedName>
        <fullName evidence="1">PH domain-containing protein</fullName>
    </recommendedName>
</protein>
<dbReference type="InterPro" id="IPR043448">
    <property type="entry name" value="PKHO1/2"/>
</dbReference>
<dbReference type="AlphaFoldDB" id="A0A8D2L1Q4"/>
<dbReference type="PANTHER" id="PTHR15871">
    <property type="entry name" value="PH DOMAIN-CONTAINING PROTEIN"/>
    <property type="match status" value="1"/>
</dbReference>
<dbReference type="PANTHER" id="PTHR15871:SF2">
    <property type="entry name" value="PLECKSTRIN HOMOLOGY DOMAIN-CONTAINING FAMILY O MEMBER 2"/>
    <property type="match status" value="1"/>
</dbReference>
<evidence type="ECO:0000313" key="2">
    <source>
        <dbReference type="Ensembl" id="ENSVKKP00000015618.1"/>
    </source>
</evidence>
<evidence type="ECO:0000259" key="1">
    <source>
        <dbReference type="PROSITE" id="PS50003"/>
    </source>
</evidence>
<reference evidence="2" key="2">
    <citation type="submission" date="2025-09" db="UniProtKB">
        <authorList>
            <consortium name="Ensembl"/>
        </authorList>
    </citation>
    <scope>IDENTIFICATION</scope>
</reference>
<reference evidence="2" key="1">
    <citation type="submission" date="2025-08" db="UniProtKB">
        <authorList>
            <consortium name="Ensembl"/>
        </authorList>
    </citation>
    <scope>IDENTIFICATION</scope>
</reference>
<dbReference type="SMART" id="SM00233">
    <property type="entry name" value="PH"/>
    <property type="match status" value="1"/>
</dbReference>
<dbReference type="OMA" id="YVHSKHD"/>